<feature type="compositionally biased region" description="Low complexity" evidence="1">
    <location>
        <begin position="41"/>
        <end position="61"/>
    </location>
</feature>
<dbReference type="PANTHER" id="PTHR11439">
    <property type="entry name" value="GAG-POL-RELATED RETROTRANSPOSON"/>
    <property type="match status" value="1"/>
</dbReference>
<dbReference type="PaxDb" id="4097-A0A1S4BJV1"/>
<feature type="region of interest" description="Disordered" evidence="1">
    <location>
        <begin position="1"/>
        <end position="61"/>
    </location>
</feature>
<gene>
    <name evidence="3" type="primary">LOC107809084</name>
</gene>
<organism evidence="3">
    <name type="scientific">Nicotiana tabacum</name>
    <name type="common">Common tobacco</name>
    <dbReference type="NCBI Taxonomy" id="4097"/>
    <lineage>
        <taxon>Eukaryota</taxon>
        <taxon>Viridiplantae</taxon>
        <taxon>Streptophyta</taxon>
        <taxon>Embryophyta</taxon>
        <taxon>Tracheophyta</taxon>
        <taxon>Spermatophyta</taxon>
        <taxon>Magnoliopsida</taxon>
        <taxon>eudicotyledons</taxon>
        <taxon>Gunneridae</taxon>
        <taxon>Pentapetalae</taxon>
        <taxon>asterids</taxon>
        <taxon>lamiids</taxon>
        <taxon>Solanales</taxon>
        <taxon>Solanaceae</taxon>
        <taxon>Nicotianoideae</taxon>
        <taxon>Nicotianeae</taxon>
        <taxon>Nicotiana</taxon>
    </lineage>
</organism>
<feature type="compositionally biased region" description="Basic and acidic residues" evidence="1">
    <location>
        <begin position="27"/>
        <end position="37"/>
    </location>
</feature>
<dbReference type="InterPro" id="IPR013103">
    <property type="entry name" value="RVT_2"/>
</dbReference>
<evidence type="ECO:0000313" key="3">
    <source>
        <dbReference type="RefSeq" id="XP_016489166.1"/>
    </source>
</evidence>
<dbReference type="OrthoDB" id="1275983at2759"/>
<protein>
    <submittedName>
        <fullName evidence="3">Uncharacterized mitochondrial protein AtMg00810-like</fullName>
    </submittedName>
</protein>
<dbReference type="STRING" id="4097.A0A1S4BJV1"/>
<dbReference type="KEGG" id="nta:107809084"/>
<dbReference type="RefSeq" id="XP_016489166.1">
    <property type="nucleotide sequence ID" value="XM_016633680.1"/>
</dbReference>
<dbReference type="InterPro" id="IPR043502">
    <property type="entry name" value="DNA/RNA_pol_sf"/>
</dbReference>
<dbReference type="Pfam" id="PF07727">
    <property type="entry name" value="RVT_2"/>
    <property type="match status" value="1"/>
</dbReference>
<dbReference type="SUPFAM" id="SSF56672">
    <property type="entry name" value="DNA/RNA polymerases"/>
    <property type="match status" value="1"/>
</dbReference>
<reference evidence="3" key="1">
    <citation type="submission" date="2025-08" db="UniProtKB">
        <authorList>
            <consortium name="RefSeq"/>
        </authorList>
    </citation>
    <scope>IDENTIFICATION</scope>
</reference>
<name>A0A1S4BJV1_TOBAC</name>
<dbReference type="AlphaFoldDB" id="A0A1S4BJV1"/>
<accession>A0A1S4BJV1</accession>
<sequence length="317" mass="34606">MESVGLVNIIEPEEHADAGSLGATDRVTSDSDTHEGVADQTDISDAPDATDPTDTPATTIDHTVAPDITDQESIRDRVTPTFQEQTAPTSLPIDSTIHVLLTSQSVYDYSLFTKKSGNEIVIILIHVDDLLLTVSSMELINEAKSVLHQKFKVKDLGELRYCLGIEVLRSQQGILLNERKYTIVLISKIGLSGAKPVITPLELNQKLTSFEYDKGIGNKVSDSLVDVTCYQKPIGKLLYLTVTRPNINYALQILSQSMKTPKGSHVDAATHVVRYLKQALGMGVIIRRGPADALIGFCDSNWAACPISRRPVSGYLC</sequence>
<dbReference type="PANTHER" id="PTHR11439:SF456">
    <property type="entry name" value="REVERSE TRANSCRIPTASE TY1_COPIA-TYPE DOMAIN-CONTAINING PROTEIN"/>
    <property type="match status" value="1"/>
</dbReference>
<evidence type="ECO:0000256" key="1">
    <source>
        <dbReference type="SAM" id="MobiDB-lite"/>
    </source>
</evidence>
<feature type="domain" description="Reverse transcriptase Ty1/copia-type" evidence="2">
    <location>
        <begin position="97"/>
        <end position="202"/>
    </location>
</feature>
<proteinExistence type="predicted"/>
<evidence type="ECO:0000259" key="2">
    <source>
        <dbReference type="Pfam" id="PF07727"/>
    </source>
</evidence>